<dbReference type="GeneID" id="83015423"/>
<name>A0A412G0W1_9FIRM</name>
<gene>
    <name evidence="1" type="ORF">DWY25_08400</name>
</gene>
<dbReference type="EMBL" id="QRUP01000009">
    <property type="protein sequence ID" value="RGR74090.1"/>
    <property type="molecule type" value="Genomic_DNA"/>
</dbReference>
<sequence>MDERLLGKRGYDCGSCPTYIQGICPGWVPAHKPGNCFTRDGVLHQLMACGECGRFPCQTIMPRSY</sequence>
<proteinExistence type="predicted"/>
<protein>
    <recommendedName>
        <fullName evidence="3">DUF3795 domain-containing protein</fullName>
    </recommendedName>
</protein>
<evidence type="ECO:0000313" key="2">
    <source>
        <dbReference type="Proteomes" id="UP000284178"/>
    </source>
</evidence>
<reference evidence="1 2" key="1">
    <citation type="submission" date="2018-08" db="EMBL/GenBank/DDBJ databases">
        <title>A genome reference for cultivated species of the human gut microbiota.</title>
        <authorList>
            <person name="Zou Y."/>
            <person name="Xue W."/>
            <person name="Luo G."/>
        </authorList>
    </citation>
    <scope>NUCLEOTIDE SEQUENCE [LARGE SCALE GENOMIC DNA]</scope>
    <source>
        <strain evidence="1 2">AF24-29</strain>
    </source>
</reference>
<dbReference type="RefSeq" id="WP_117894860.1">
    <property type="nucleotide sequence ID" value="NZ_CABJCV010000009.1"/>
</dbReference>
<dbReference type="AlphaFoldDB" id="A0A412G0W1"/>
<evidence type="ECO:0000313" key="1">
    <source>
        <dbReference type="EMBL" id="RGR74090.1"/>
    </source>
</evidence>
<comment type="caution">
    <text evidence="1">The sequence shown here is derived from an EMBL/GenBank/DDBJ whole genome shotgun (WGS) entry which is preliminary data.</text>
</comment>
<keyword evidence="2" id="KW-1185">Reference proteome</keyword>
<accession>A0A412G0W1</accession>
<evidence type="ECO:0008006" key="3">
    <source>
        <dbReference type="Google" id="ProtNLM"/>
    </source>
</evidence>
<organism evidence="1 2">
    <name type="scientific">Holdemania filiformis</name>
    <dbReference type="NCBI Taxonomy" id="61171"/>
    <lineage>
        <taxon>Bacteria</taxon>
        <taxon>Bacillati</taxon>
        <taxon>Bacillota</taxon>
        <taxon>Erysipelotrichia</taxon>
        <taxon>Erysipelotrichales</taxon>
        <taxon>Erysipelotrichaceae</taxon>
        <taxon>Holdemania</taxon>
    </lineage>
</organism>
<dbReference type="Proteomes" id="UP000284178">
    <property type="component" value="Unassembled WGS sequence"/>
</dbReference>